<evidence type="ECO:0000313" key="7">
    <source>
        <dbReference type="Proteomes" id="UP000502345"/>
    </source>
</evidence>
<dbReference type="Pfam" id="PF03649">
    <property type="entry name" value="UPF0014"/>
    <property type="match status" value="1"/>
</dbReference>
<dbReference type="EMBL" id="CP050124">
    <property type="protein sequence ID" value="QIP42376.1"/>
    <property type="molecule type" value="Genomic_DNA"/>
</dbReference>
<sequence>MSLSIADSGIRLAVLCIVMALVATLVYRFTYLGSVRVVPGALARGALQLAAISLILAAALAHIWSALLVLVGMFVAASFTAARRSNAGTSGVWLTIALASGIGVVLPLMLLSGVVPLQGVALVPIGGIVLGGAMTATSMAAKRGLDAVDDRYGEVEAALSLGFSQRDARWEVARTAASDALLPGVDQTRTVGLVTLPGAFVGVLLATGSAVQAGAVQILVLAGLLLAQTCSVAVALELVARGFVFRGQAVRPARVR</sequence>
<organism evidence="6 7">
    <name type="scientific">Rhodococcus erythropolis</name>
    <name type="common">Arthrobacter picolinophilus</name>
    <dbReference type="NCBI Taxonomy" id="1833"/>
    <lineage>
        <taxon>Bacteria</taxon>
        <taxon>Bacillati</taxon>
        <taxon>Actinomycetota</taxon>
        <taxon>Actinomycetes</taxon>
        <taxon>Mycobacteriales</taxon>
        <taxon>Nocardiaceae</taxon>
        <taxon>Rhodococcus</taxon>
        <taxon>Rhodococcus erythropolis group</taxon>
    </lineage>
</organism>
<comment type="similarity">
    <text evidence="2">Belongs to the UPF0014 family.</text>
</comment>
<evidence type="ECO:0000256" key="3">
    <source>
        <dbReference type="ARBA" id="ARBA00022692"/>
    </source>
</evidence>
<evidence type="ECO:0000256" key="5">
    <source>
        <dbReference type="ARBA" id="ARBA00023136"/>
    </source>
</evidence>
<dbReference type="RefSeq" id="WP_042452705.1">
    <property type="nucleotide sequence ID" value="NZ_CP050124.1"/>
</dbReference>
<evidence type="ECO:0000256" key="1">
    <source>
        <dbReference type="ARBA" id="ARBA00004141"/>
    </source>
</evidence>
<dbReference type="AlphaFoldDB" id="A0A6G9D095"/>
<keyword evidence="3" id="KW-0812">Transmembrane</keyword>
<dbReference type="Proteomes" id="UP000502345">
    <property type="component" value="Chromosome"/>
</dbReference>
<gene>
    <name evidence="6" type="ORF">G9444_5133</name>
</gene>
<reference evidence="6 7" key="1">
    <citation type="submission" date="2020-03" db="EMBL/GenBank/DDBJ databases">
        <title>Screen low temperature-resistant strains for efficient degradation of petroleum hydrocarbons under the low temperature.</title>
        <authorList>
            <person name="Wang Y."/>
            <person name="Chen J."/>
        </authorList>
    </citation>
    <scope>NUCLEOTIDE SEQUENCE [LARGE SCALE GENOMIC DNA]</scope>
    <source>
        <strain evidence="6 7">KB1</strain>
    </source>
</reference>
<evidence type="ECO:0000256" key="4">
    <source>
        <dbReference type="ARBA" id="ARBA00022989"/>
    </source>
</evidence>
<evidence type="ECO:0000256" key="2">
    <source>
        <dbReference type="ARBA" id="ARBA00005268"/>
    </source>
</evidence>
<comment type="subcellular location">
    <subcellularLocation>
        <location evidence="1">Membrane</location>
        <topology evidence="1">Multi-pass membrane protein</topology>
    </subcellularLocation>
</comment>
<dbReference type="PANTHER" id="PTHR30028">
    <property type="entry name" value="UPF0014 INNER MEMBRANE PROTEIN YBBM-RELATED"/>
    <property type="match status" value="1"/>
</dbReference>
<protein>
    <submittedName>
        <fullName evidence="6">ABC transporter permease</fullName>
    </submittedName>
</protein>
<dbReference type="PANTHER" id="PTHR30028:SF0">
    <property type="entry name" value="PROTEIN ALUMINUM SENSITIVE 3"/>
    <property type="match status" value="1"/>
</dbReference>
<name>A0A6G9D095_RHOER</name>
<accession>A0A6G9D095</accession>
<dbReference type="GeneID" id="64142721"/>
<dbReference type="GO" id="GO:0005886">
    <property type="term" value="C:plasma membrane"/>
    <property type="evidence" value="ECO:0007669"/>
    <property type="project" value="TreeGrafter"/>
</dbReference>
<dbReference type="InterPro" id="IPR005226">
    <property type="entry name" value="UPF0014_fam"/>
</dbReference>
<proteinExistence type="inferred from homology"/>
<keyword evidence="4" id="KW-1133">Transmembrane helix</keyword>
<evidence type="ECO:0000313" key="6">
    <source>
        <dbReference type="EMBL" id="QIP42376.1"/>
    </source>
</evidence>
<keyword evidence="5" id="KW-0472">Membrane</keyword>